<evidence type="ECO:0000256" key="3">
    <source>
        <dbReference type="ARBA" id="ARBA00022478"/>
    </source>
</evidence>
<sequence>DLSNGEPTRKLPQGVVYGVVRRSDPNEQKEMVVYGWSTNQLKEEMNYIKDVRATLEKVRKRMYGDYDEMRQKIRQLTQELSVSQAQHEYLENHIQTQSSALDSFNAMNSALASDSIGLQKTLVDVTLENSTIKDQIRNLQQTYEASMDKLREKQRQLEVAHVENQLLKMKVEASQEANAEVMREMTKKLYGQYEEKLREEQRKHSAEKEALLEETNSFLKAIEEANKKMEAAEISLEEKDQRIGELDRLIERMEKERHQLQLQLLEHETEMSGEITGSDKERYQQLEEASASLRERIRHLDDMVHCQQKKVKQMVEEIESLKKKVQQKQLLILQLLEKISFLEGENNELQSRLDYLIETQPKPEVETREIGVGCDLLPRKFICKLPDKGKKILDSVAKLKAAIAEHEEVRGRTELFHPVSLDCKLRQRAIAVVDVDTDKAQNSDQILDTPVCGCSSVSNVKSSETTSQHPTPKGDEGAPEVGDTLSKCLAPSSRASAPSSSEAGERLPQHRVSGQAEDHSSSSNSLFIDRLQRLTLADPGEQRSEENRSAENLAGLCHGAQKKPHYMEVLEVRAKNPVPPPHKFKTNVLPSRRNDLSSHWQRIGSPTSSEERRLRDKKHLDDITAARLLPLHHLPTQLLSIEESVALQKQQKQSYEEMQAKLAAQKLAERLNIKMQSYNPEGEMLRKYREVRDEDDDPSSGEEF</sequence>
<dbReference type="Proteomes" id="UP000475037">
    <property type="component" value="Unassembled WGS sequence"/>
</dbReference>
<keyword evidence="5 11" id="KW-0175">Coiled coil</keyword>
<name>A0A6G1BD19_CROCR</name>
<evidence type="ECO:0000256" key="9">
    <source>
        <dbReference type="ARBA" id="ARBA00029649"/>
    </source>
</evidence>
<feature type="compositionally biased region" description="Low complexity" evidence="12">
    <location>
        <begin position="490"/>
        <end position="502"/>
    </location>
</feature>
<proteinExistence type="inferred from homology"/>
<dbReference type="GO" id="GO:0006368">
    <property type="term" value="P:transcription elongation by RNA polymerase II"/>
    <property type="evidence" value="ECO:0007669"/>
    <property type="project" value="InterPro"/>
</dbReference>
<protein>
    <recommendedName>
        <fullName evidence="8">DNA-directed RNA polymerase II subunit GRINL1A</fullName>
    </recommendedName>
    <alternativeName>
        <fullName evidence="10">DNA-directed RNA polymerase II subunit M</fullName>
    </alternativeName>
    <alternativeName>
        <fullName evidence="9">Glutamate receptor-like protein 1A</fullName>
    </alternativeName>
</protein>
<dbReference type="GO" id="GO:0005635">
    <property type="term" value="C:nuclear envelope"/>
    <property type="evidence" value="ECO:0007669"/>
    <property type="project" value="TreeGrafter"/>
</dbReference>
<accession>A0A6G1BD19</accession>
<evidence type="ECO:0000256" key="2">
    <source>
        <dbReference type="ARBA" id="ARBA00009876"/>
    </source>
</evidence>
<feature type="coiled-coil region" evidence="11">
    <location>
        <begin position="59"/>
        <end position="86"/>
    </location>
</feature>
<feature type="region of interest" description="Disordered" evidence="12">
    <location>
        <begin position="596"/>
        <end position="616"/>
    </location>
</feature>
<comment type="caution">
    <text evidence="13">The sequence shown here is derived from an EMBL/GenBank/DDBJ whole genome shotgun (WGS) entry which is preliminary data.</text>
</comment>
<feature type="region of interest" description="Disordered" evidence="12">
    <location>
        <begin position="458"/>
        <end position="525"/>
    </location>
</feature>
<reference evidence="13 14" key="1">
    <citation type="submission" date="2019-11" db="EMBL/GenBank/DDBJ databases">
        <authorList>
            <person name="Yang C."/>
            <person name="Li F."/>
        </authorList>
    </citation>
    <scope>NUCLEOTIDE SEQUENCE [LARGE SCALE GENOMIC DNA]</scope>
    <source>
        <strain evidence="13">KB4526</strain>
        <tissue evidence="13">Muscle</tissue>
    </source>
</reference>
<evidence type="ECO:0000256" key="10">
    <source>
        <dbReference type="ARBA" id="ARBA00033073"/>
    </source>
</evidence>
<evidence type="ECO:0000313" key="13">
    <source>
        <dbReference type="EMBL" id="KAF0885958.1"/>
    </source>
</evidence>
<comment type="subcellular location">
    <subcellularLocation>
        <location evidence="1">Nucleus</location>
    </subcellularLocation>
</comment>
<dbReference type="GO" id="GO:0035556">
    <property type="term" value="P:intracellular signal transduction"/>
    <property type="evidence" value="ECO:0007669"/>
    <property type="project" value="TreeGrafter"/>
</dbReference>
<dbReference type="PANTHER" id="PTHR23171:SF5">
    <property type="entry name" value="DNA-DIRECTED RNA POLYMERASE II SUBUNIT GRINL1A"/>
    <property type="match status" value="1"/>
</dbReference>
<feature type="region of interest" description="Disordered" evidence="12">
    <location>
        <begin position="680"/>
        <end position="704"/>
    </location>
</feature>
<organism evidence="13 14">
    <name type="scientific">Crocuta crocuta</name>
    <name type="common">Spotted hyena</name>
    <dbReference type="NCBI Taxonomy" id="9678"/>
    <lineage>
        <taxon>Eukaryota</taxon>
        <taxon>Metazoa</taxon>
        <taxon>Chordata</taxon>
        <taxon>Craniata</taxon>
        <taxon>Vertebrata</taxon>
        <taxon>Euteleostomi</taxon>
        <taxon>Mammalia</taxon>
        <taxon>Eutheria</taxon>
        <taxon>Laurasiatheria</taxon>
        <taxon>Carnivora</taxon>
        <taxon>Feliformia</taxon>
        <taxon>Hyaenidae</taxon>
        <taxon>Crocuta</taxon>
    </lineage>
</organism>
<feature type="compositionally biased region" description="Acidic residues" evidence="12">
    <location>
        <begin position="693"/>
        <end position="704"/>
    </location>
</feature>
<dbReference type="Pfam" id="PF15328">
    <property type="entry name" value="GCOM2"/>
    <property type="match status" value="1"/>
</dbReference>
<evidence type="ECO:0000256" key="12">
    <source>
        <dbReference type="SAM" id="MobiDB-lite"/>
    </source>
</evidence>
<dbReference type="GO" id="GO:0016591">
    <property type="term" value="C:RNA polymerase II, holoenzyme"/>
    <property type="evidence" value="ECO:0007669"/>
    <property type="project" value="TreeGrafter"/>
</dbReference>
<dbReference type="InterPro" id="IPR051375">
    <property type="entry name" value="Tuftelin_GRINL1A/MYZAP/CCD68"/>
</dbReference>
<dbReference type="PANTHER" id="PTHR23171">
    <property type="entry name" value="GDOWN1"/>
    <property type="match status" value="1"/>
</dbReference>
<feature type="compositionally biased region" description="Polar residues" evidence="12">
    <location>
        <begin position="458"/>
        <end position="470"/>
    </location>
</feature>
<dbReference type="AlphaFoldDB" id="A0A6G1BD19"/>
<feature type="non-terminal residue" evidence="13">
    <location>
        <position position="1"/>
    </location>
</feature>
<dbReference type="InterPro" id="IPR026213">
    <property type="entry name" value="GRINL1"/>
</dbReference>
<dbReference type="GO" id="GO:0031674">
    <property type="term" value="C:I band"/>
    <property type="evidence" value="ECO:0007669"/>
    <property type="project" value="TreeGrafter"/>
</dbReference>
<evidence type="ECO:0000256" key="1">
    <source>
        <dbReference type="ARBA" id="ARBA00004123"/>
    </source>
</evidence>
<evidence type="ECO:0000256" key="7">
    <source>
        <dbReference type="ARBA" id="ARBA00023242"/>
    </source>
</evidence>
<feature type="non-terminal residue" evidence="13">
    <location>
        <position position="704"/>
    </location>
</feature>
<evidence type="ECO:0000256" key="5">
    <source>
        <dbReference type="ARBA" id="ARBA00023054"/>
    </source>
</evidence>
<evidence type="ECO:0000256" key="8">
    <source>
        <dbReference type="ARBA" id="ARBA00024236"/>
    </source>
</evidence>
<dbReference type="EMBL" id="VOAJ01001019">
    <property type="protein sequence ID" value="KAF0885958.1"/>
    <property type="molecule type" value="Genomic_DNA"/>
</dbReference>
<dbReference type="GO" id="GO:0051685">
    <property type="term" value="P:maintenance of ER location"/>
    <property type="evidence" value="ECO:0007669"/>
    <property type="project" value="TreeGrafter"/>
</dbReference>
<dbReference type="GO" id="GO:0003711">
    <property type="term" value="F:transcription elongation factor activity"/>
    <property type="evidence" value="ECO:0007669"/>
    <property type="project" value="InterPro"/>
</dbReference>
<feature type="compositionally biased region" description="Basic and acidic residues" evidence="12">
    <location>
        <begin position="683"/>
        <end position="692"/>
    </location>
</feature>
<feature type="coiled-coil region" evidence="11">
    <location>
        <begin position="133"/>
        <end position="359"/>
    </location>
</feature>
<gene>
    <name evidence="13" type="primary">Myzap</name>
    <name evidence="13" type="ORF">FOF47_R22596</name>
</gene>
<keyword evidence="6" id="KW-0804">Transcription</keyword>
<evidence type="ECO:0000256" key="6">
    <source>
        <dbReference type="ARBA" id="ARBA00023163"/>
    </source>
</evidence>
<feature type="compositionally biased region" description="Polar residues" evidence="12">
    <location>
        <begin position="597"/>
        <end position="608"/>
    </location>
</feature>
<evidence type="ECO:0000256" key="11">
    <source>
        <dbReference type="SAM" id="Coils"/>
    </source>
</evidence>
<keyword evidence="4" id="KW-0597">Phosphoprotein</keyword>
<evidence type="ECO:0000313" key="14">
    <source>
        <dbReference type="Proteomes" id="UP000475037"/>
    </source>
</evidence>
<evidence type="ECO:0000256" key="4">
    <source>
        <dbReference type="ARBA" id="ARBA00022553"/>
    </source>
</evidence>
<keyword evidence="7" id="KW-0539">Nucleus</keyword>
<keyword evidence="3" id="KW-0240">DNA-directed RNA polymerase</keyword>
<keyword evidence="14" id="KW-1185">Reference proteome</keyword>
<comment type="similarity">
    <text evidence="2">Belongs to the GRINL1 family.</text>
</comment>